<evidence type="ECO:0000256" key="7">
    <source>
        <dbReference type="SAM" id="MobiDB-lite"/>
    </source>
</evidence>
<name>Q4S8Q2_TETNG</name>
<keyword evidence="5" id="KW-0446">Lipid-binding</keyword>
<dbReference type="KEGG" id="tng:GSTEN00022239G001"/>
<dbReference type="PANTHER" id="PTHR22237">
    <property type="entry name" value="APC MEMBRANE RECRUITMENT PROTEIN 2-RELATED"/>
    <property type="match status" value="1"/>
</dbReference>
<feature type="compositionally biased region" description="Basic and acidic residues" evidence="7">
    <location>
        <begin position="1"/>
        <end position="18"/>
    </location>
</feature>
<keyword evidence="6" id="KW-0472">Membrane</keyword>
<gene>
    <name evidence="8" type="ORF">GSTENG00022239001</name>
</gene>
<evidence type="ECO:0000256" key="1">
    <source>
        <dbReference type="ARBA" id="ARBA00004202"/>
    </source>
</evidence>
<keyword evidence="4" id="KW-0879">Wnt signaling pathway</keyword>
<organism evidence="8">
    <name type="scientific">Tetraodon nigroviridis</name>
    <name type="common">Spotted green pufferfish</name>
    <name type="synonym">Chelonodon nigroviridis</name>
    <dbReference type="NCBI Taxonomy" id="99883"/>
    <lineage>
        <taxon>Eukaryota</taxon>
        <taxon>Metazoa</taxon>
        <taxon>Chordata</taxon>
        <taxon>Craniata</taxon>
        <taxon>Vertebrata</taxon>
        <taxon>Euteleostomi</taxon>
        <taxon>Actinopterygii</taxon>
        <taxon>Neopterygii</taxon>
        <taxon>Teleostei</taxon>
        <taxon>Neoteleostei</taxon>
        <taxon>Acanthomorphata</taxon>
        <taxon>Eupercaria</taxon>
        <taxon>Tetraodontiformes</taxon>
        <taxon>Tetradontoidea</taxon>
        <taxon>Tetraodontidae</taxon>
        <taxon>Tetraodon</taxon>
    </lineage>
</organism>
<evidence type="ECO:0000256" key="5">
    <source>
        <dbReference type="ARBA" id="ARBA00023121"/>
    </source>
</evidence>
<reference evidence="8" key="1">
    <citation type="journal article" date="2004" name="Nature">
        <title>Genome duplication in the teleost fish Tetraodon nigroviridis reveals the early vertebrate proto-karyotype.</title>
        <authorList>
            <person name="Jaillon O."/>
            <person name="Aury J.-M."/>
            <person name="Brunet F."/>
            <person name="Petit J.-L."/>
            <person name="Stange-Thomann N."/>
            <person name="Mauceli E."/>
            <person name="Bouneau L."/>
            <person name="Fischer C."/>
            <person name="Ozouf-Costaz C."/>
            <person name="Bernot A."/>
            <person name="Nicaud S."/>
            <person name="Jaffe D."/>
            <person name="Fisher S."/>
            <person name="Lutfalla G."/>
            <person name="Dossat C."/>
            <person name="Segurens B."/>
            <person name="Dasilva C."/>
            <person name="Salanoubat M."/>
            <person name="Levy M."/>
            <person name="Boudet N."/>
            <person name="Castellano S."/>
            <person name="Anthouard V."/>
            <person name="Jubin C."/>
            <person name="Castelli V."/>
            <person name="Katinka M."/>
            <person name="Vacherie B."/>
            <person name="Biemont C."/>
            <person name="Skalli Z."/>
            <person name="Cattolico L."/>
            <person name="Poulain J."/>
            <person name="De Berardinis V."/>
            <person name="Cruaud C."/>
            <person name="Duprat S."/>
            <person name="Brottier P."/>
            <person name="Coutanceau J.-P."/>
            <person name="Gouzy J."/>
            <person name="Parra G."/>
            <person name="Lardier G."/>
            <person name="Chapple C."/>
            <person name="McKernan K.J."/>
            <person name="McEwan P."/>
            <person name="Bosak S."/>
            <person name="Kellis M."/>
            <person name="Volff J.-N."/>
            <person name="Guigo R."/>
            <person name="Zody M.C."/>
            <person name="Mesirov J."/>
            <person name="Lindblad-Toh K."/>
            <person name="Birren B."/>
            <person name="Nusbaum C."/>
            <person name="Kahn D."/>
            <person name="Robinson-Rechavi M."/>
            <person name="Laudet V."/>
            <person name="Schachter V."/>
            <person name="Quetier F."/>
            <person name="Saurin W."/>
            <person name="Scarpelli C."/>
            <person name="Wincker P."/>
            <person name="Lander E.S."/>
            <person name="Weissenbach J."/>
            <person name="Roest Crollius H."/>
        </authorList>
    </citation>
    <scope>NUCLEOTIDE SEQUENCE [LARGE SCALE GENOMIC DNA]</scope>
</reference>
<dbReference type="GO" id="GO:0008013">
    <property type="term" value="F:beta-catenin binding"/>
    <property type="evidence" value="ECO:0007669"/>
    <property type="project" value="TreeGrafter"/>
</dbReference>
<evidence type="ECO:0000256" key="2">
    <source>
        <dbReference type="ARBA" id="ARBA00007750"/>
    </source>
</evidence>
<feature type="region of interest" description="Disordered" evidence="7">
    <location>
        <begin position="1"/>
        <end position="48"/>
    </location>
</feature>
<proteinExistence type="inferred from homology"/>
<dbReference type="AlphaFoldDB" id="Q4S8Q2"/>
<evidence type="ECO:0000256" key="6">
    <source>
        <dbReference type="ARBA" id="ARBA00023136"/>
    </source>
</evidence>
<comment type="subcellular location">
    <subcellularLocation>
        <location evidence="1">Cell membrane</location>
        <topology evidence="1">Peripheral membrane protein</topology>
    </subcellularLocation>
</comment>
<evidence type="ECO:0000313" key="8">
    <source>
        <dbReference type="EMBL" id="CAG02980.1"/>
    </source>
</evidence>
<dbReference type="PANTHER" id="PTHR22237:SF0">
    <property type="entry name" value="APC MEMBRANE RECRUITMENT PROTEIN 1"/>
    <property type="match status" value="1"/>
</dbReference>
<dbReference type="GO" id="GO:0060828">
    <property type="term" value="P:regulation of canonical Wnt signaling pathway"/>
    <property type="evidence" value="ECO:0007669"/>
    <property type="project" value="TreeGrafter"/>
</dbReference>
<dbReference type="EMBL" id="CAAE01014703">
    <property type="protein sequence ID" value="CAG02980.1"/>
    <property type="molecule type" value="Genomic_DNA"/>
</dbReference>
<protein>
    <submittedName>
        <fullName evidence="8">(spotted green pufferfish) hypothetical protein</fullName>
    </submittedName>
</protein>
<dbReference type="GO" id="GO:0016055">
    <property type="term" value="P:Wnt signaling pathway"/>
    <property type="evidence" value="ECO:0007669"/>
    <property type="project" value="UniProtKB-KW"/>
</dbReference>
<comment type="similarity">
    <text evidence="2">Belongs to the Amer family.</text>
</comment>
<comment type="caution">
    <text evidence="8">The sequence shown here is derived from an EMBL/GenBank/DDBJ whole genome shotgun (WGS) entry which is preliminary data.</text>
</comment>
<dbReference type="OrthoDB" id="9943219at2759"/>
<dbReference type="Pfam" id="PF09422">
    <property type="entry name" value="AMER"/>
    <property type="match status" value="1"/>
</dbReference>
<accession>Q4S8Q2</accession>
<dbReference type="GO" id="GO:0005886">
    <property type="term" value="C:plasma membrane"/>
    <property type="evidence" value="ECO:0007669"/>
    <property type="project" value="UniProtKB-SubCell"/>
</dbReference>
<evidence type="ECO:0000256" key="4">
    <source>
        <dbReference type="ARBA" id="ARBA00022687"/>
    </source>
</evidence>
<dbReference type="GO" id="GO:0005546">
    <property type="term" value="F:phosphatidylinositol-4,5-bisphosphate binding"/>
    <property type="evidence" value="ECO:0007669"/>
    <property type="project" value="TreeGrafter"/>
</dbReference>
<evidence type="ECO:0000256" key="3">
    <source>
        <dbReference type="ARBA" id="ARBA00022475"/>
    </source>
</evidence>
<reference evidence="8" key="2">
    <citation type="submission" date="2004-02" db="EMBL/GenBank/DDBJ databases">
        <authorList>
            <consortium name="Genoscope"/>
            <consortium name="Whitehead Institute Centre for Genome Research"/>
        </authorList>
    </citation>
    <scope>NUCLEOTIDE SEQUENCE</scope>
</reference>
<sequence length="207" mass="23010">MASCKVEELPSDTKDSSTHPEQLYQGSHDDMTEELQPDSANAVEKPQKSGRFRRTALTFFGVRKSICILPSFFGGRNKNPIKWSSKKGLAKSRTHDGLSKFSHDDRSGYMPAGDFECCSQSDAVGELQTSSHSECSPTADQKSLAFTRQKKGLRGLFSSFKYHRNHRNIGLDKTEVLTEPSPHCRKAVPSTPGWHQSVCHRVPGVRA</sequence>
<keyword evidence="3" id="KW-1003">Cell membrane</keyword>
<dbReference type="InterPro" id="IPR019003">
    <property type="entry name" value="AMER"/>
</dbReference>